<dbReference type="eggNOG" id="ENOG502RD1P">
    <property type="taxonomic scope" value="Eukaryota"/>
</dbReference>
<dbReference type="PANTHER" id="PTHR24062">
    <property type="entry name" value="VOMERONASAL TYPE-1 RECEPTOR"/>
    <property type="match status" value="1"/>
</dbReference>
<name>A0A1S2Z9V9_ERIEU</name>
<evidence type="ECO:0000256" key="11">
    <source>
        <dbReference type="ARBA" id="ARBA00023180"/>
    </source>
</evidence>
<keyword evidence="6 13" id="KW-0812">Transmembrane</keyword>
<dbReference type="GO" id="GO:0007606">
    <property type="term" value="P:sensory perception of chemical stimulus"/>
    <property type="evidence" value="ECO:0007669"/>
    <property type="project" value="UniProtKB-ARBA"/>
</dbReference>
<keyword evidence="10 13" id="KW-0675">Receptor</keyword>
<dbReference type="Pfam" id="PF03402">
    <property type="entry name" value="V1R"/>
    <property type="match status" value="1"/>
</dbReference>
<evidence type="ECO:0000256" key="10">
    <source>
        <dbReference type="ARBA" id="ARBA00023170"/>
    </source>
</evidence>
<dbReference type="GO" id="GO:0019236">
    <property type="term" value="P:response to pheromone"/>
    <property type="evidence" value="ECO:0007669"/>
    <property type="project" value="UniProtKB-KW"/>
</dbReference>
<evidence type="ECO:0000256" key="7">
    <source>
        <dbReference type="ARBA" id="ARBA00022989"/>
    </source>
</evidence>
<keyword evidence="4 13" id="KW-1003">Cell membrane</keyword>
<feature type="transmembrane region" description="Helical" evidence="13">
    <location>
        <begin position="268"/>
        <end position="290"/>
    </location>
</feature>
<feature type="transmembrane region" description="Helical" evidence="13">
    <location>
        <begin position="182"/>
        <end position="209"/>
    </location>
</feature>
<evidence type="ECO:0000256" key="9">
    <source>
        <dbReference type="ARBA" id="ARBA00023136"/>
    </source>
</evidence>
<dbReference type="Gene3D" id="1.20.1070.10">
    <property type="entry name" value="Rhodopsin 7-helix transmembrane proteins"/>
    <property type="match status" value="1"/>
</dbReference>
<dbReference type="AlphaFoldDB" id="A0A1S2Z9V9"/>
<dbReference type="InterPro" id="IPR004072">
    <property type="entry name" value="Vmron_rcpt_1"/>
</dbReference>
<comment type="function">
    <text evidence="1">Putative pheromone receptor.</text>
</comment>
<keyword evidence="15" id="KW-1185">Reference proteome</keyword>
<feature type="transmembrane region" description="Helical" evidence="13">
    <location>
        <begin position="238"/>
        <end position="262"/>
    </location>
</feature>
<dbReference type="SUPFAM" id="SSF81321">
    <property type="entry name" value="Family A G protein-coupled receptor-like"/>
    <property type="match status" value="1"/>
</dbReference>
<evidence type="ECO:0000256" key="4">
    <source>
        <dbReference type="ARBA" id="ARBA00022475"/>
    </source>
</evidence>
<evidence type="ECO:0000313" key="15">
    <source>
        <dbReference type="Proteomes" id="UP001652624"/>
    </source>
</evidence>
<feature type="domain" description="G-protein coupled receptors family 1 profile" evidence="14">
    <location>
        <begin position="24"/>
        <end position="288"/>
    </location>
</feature>
<dbReference type="OrthoDB" id="9663618at2759"/>
<feature type="transmembrane region" description="Helical" evidence="13">
    <location>
        <begin position="129"/>
        <end position="152"/>
    </location>
</feature>
<keyword evidence="12 13" id="KW-0807">Transducer</keyword>
<protein>
    <recommendedName>
        <fullName evidence="13">Vomeronasal type-1 receptor</fullName>
    </recommendedName>
</protein>
<feature type="transmembrane region" description="Helical" evidence="13">
    <location>
        <begin position="47"/>
        <end position="65"/>
    </location>
</feature>
<organism evidence="15 16">
    <name type="scientific">Erinaceus europaeus</name>
    <name type="common">Western European hedgehog</name>
    <dbReference type="NCBI Taxonomy" id="9365"/>
    <lineage>
        <taxon>Eukaryota</taxon>
        <taxon>Metazoa</taxon>
        <taxon>Chordata</taxon>
        <taxon>Craniata</taxon>
        <taxon>Vertebrata</taxon>
        <taxon>Euteleostomi</taxon>
        <taxon>Mammalia</taxon>
        <taxon>Eutheria</taxon>
        <taxon>Laurasiatheria</taxon>
        <taxon>Eulipotyphla</taxon>
        <taxon>Erinaceidae</taxon>
        <taxon>Erinaceinae</taxon>
        <taxon>Erinaceus</taxon>
    </lineage>
</organism>
<proteinExistence type="inferred from homology"/>
<evidence type="ECO:0000256" key="8">
    <source>
        <dbReference type="ARBA" id="ARBA00023040"/>
    </source>
</evidence>
<gene>
    <name evidence="16" type="primary">LOC103107276</name>
</gene>
<dbReference type="RefSeq" id="XP_007516114.1">
    <property type="nucleotide sequence ID" value="XM_007516052.1"/>
</dbReference>
<evidence type="ECO:0000256" key="5">
    <source>
        <dbReference type="ARBA" id="ARBA00022507"/>
    </source>
</evidence>
<dbReference type="InParanoid" id="A0A1S2Z9V9"/>
<keyword evidence="8 13" id="KW-0297">G-protein coupled receptor</keyword>
<keyword evidence="9 13" id="KW-0472">Membrane</keyword>
<dbReference type="InterPro" id="IPR017452">
    <property type="entry name" value="GPCR_Rhodpsn_7TM"/>
</dbReference>
<evidence type="ECO:0000256" key="12">
    <source>
        <dbReference type="ARBA" id="ARBA00023224"/>
    </source>
</evidence>
<keyword evidence="7 13" id="KW-1133">Transmembrane helix</keyword>
<dbReference type="FunFam" id="1.20.1070.10:FF:000033">
    <property type="entry name" value="Vomeronasal type-1 receptor"/>
    <property type="match status" value="1"/>
</dbReference>
<dbReference type="PROSITE" id="PS50262">
    <property type="entry name" value="G_PROTEIN_RECEP_F1_2"/>
    <property type="match status" value="1"/>
</dbReference>
<evidence type="ECO:0000256" key="6">
    <source>
        <dbReference type="ARBA" id="ARBA00022692"/>
    </source>
</evidence>
<dbReference type="GO" id="GO:0005886">
    <property type="term" value="C:plasma membrane"/>
    <property type="evidence" value="ECO:0007669"/>
    <property type="project" value="UniProtKB-SubCell"/>
</dbReference>
<comment type="subcellular location">
    <subcellularLocation>
        <location evidence="2 13">Cell membrane</location>
        <topology evidence="2 13">Multi-pass membrane protein</topology>
    </subcellularLocation>
</comment>
<dbReference type="Proteomes" id="UP001652624">
    <property type="component" value="Chromosome 1"/>
</dbReference>
<dbReference type="GO" id="GO:0016503">
    <property type="term" value="F:pheromone receptor activity"/>
    <property type="evidence" value="ECO:0007669"/>
    <property type="project" value="InterPro"/>
</dbReference>
<evidence type="ECO:0000256" key="2">
    <source>
        <dbReference type="ARBA" id="ARBA00004651"/>
    </source>
</evidence>
<evidence type="ECO:0000256" key="1">
    <source>
        <dbReference type="ARBA" id="ARBA00003878"/>
    </source>
</evidence>
<evidence type="ECO:0000256" key="13">
    <source>
        <dbReference type="RuleBase" id="RU364061"/>
    </source>
</evidence>
<dbReference type="PRINTS" id="PR01534">
    <property type="entry name" value="VOMERONASL1R"/>
</dbReference>
<evidence type="ECO:0000313" key="16">
    <source>
        <dbReference type="RefSeq" id="XP_007516114.1"/>
    </source>
</evidence>
<reference evidence="15" key="1">
    <citation type="submission" date="2025-05" db="UniProtKB">
        <authorList>
            <consortium name="RefSeq"/>
        </authorList>
    </citation>
    <scope>NUCLEOTIDE SEQUENCE [LARGE SCALE GENOMIC DNA]</scope>
</reference>
<keyword evidence="5 13" id="KW-0589">Pheromone response</keyword>
<sequence length="309" mass="34973">MAITAGDWVVGTIFLLQSLFGTLGNFSLLSNYLFHHFSGYKLRSTDLIVKNLIVSNCLVLFSSAIRYTLESFRWYYAHNDLSCQLFHYVLRVGRGLSISTTCLLSIAQAITISPRSSRWAQLKGKISKLVIPSLTLCWIVAMLANVIHLMFIRRTLSFKNISHRKSFGYCSSVRHDKNLESVFITLLSFPDAVCLALMLWASGSMVFILHRHQQRVQHLHRNSDSSKPSPEARATKTILLLVSTFICFYSLSSICHVLVALFQNPSVLLVKITAVFTAAFSTVSPFLLISRDTNLDFDWRHSRKCPNSK</sequence>
<comment type="similarity">
    <text evidence="3 13">Belongs to the G-protein coupled receptor 1 family.</text>
</comment>
<evidence type="ECO:0000259" key="14">
    <source>
        <dbReference type="PROSITE" id="PS50262"/>
    </source>
</evidence>
<evidence type="ECO:0000256" key="3">
    <source>
        <dbReference type="ARBA" id="ARBA00010663"/>
    </source>
</evidence>
<accession>A0A1S2Z9V9</accession>
<reference evidence="16" key="2">
    <citation type="submission" date="2025-08" db="UniProtKB">
        <authorList>
            <consortium name="RefSeq"/>
        </authorList>
    </citation>
    <scope>IDENTIFICATION</scope>
</reference>
<keyword evidence="11" id="KW-0325">Glycoprotein</keyword>
<feature type="transmembrane region" description="Helical" evidence="13">
    <location>
        <begin position="12"/>
        <end position="35"/>
    </location>
</feature>
<dbReference type="GeneID" id="103107276"/>